<keyword evidence="3 4" id="KW-0472">Membrane</keyword>
<keyword evidence="6" id="KW-1185">Reference proteome</keyword>
<evidence type="ECO:0000313" key="5">
    <source>
        <dbReference type="EMBL" id="KIW13788.1"/>
    </source>
</evidence>
<keyword evidence="4" id="KW-0187">Copper transport</keyword>
<keyword evidence="4" id="KW-0813">Transport</keyword>
<comment type="similarity">
    <text evidence="4">Belongs to the copper transporter (Ctr) (TC 1.A.56) family. SLC31A subfamily.</text>
</comment>
<dbReference type="PANTHER" id="PTHR12483:SF120">
    <property type="entry name" value="HIGH-AFFINITY COPPER TRANSPORTER CTRA2"/>
    <property type="match status" value="1"/>
</dbReference>
<dbReference type="GeneID" id="27336062"/>
<organism evidence="5 6">
    <name type="scientific">Exophiala spinifera</name>
    <dbReference type="NCBI Taxonomy" id="91928"/>
    <lineage>
        <taxon>Eukaryota</taxon>
        <taxon>Fungi</taxon>
        <taxon>Dikarya</taxon>
        <taxon>Ascomycota</taxon>
        <taxon>Pezizomycotina</taxon>
        <taxon>Eurotiomycetes</taxon>
        <taxon>Chaetothyriomycetidae</taxon>
        <taxon>Chaetothyriales</taxon>
        <taxon>Herpotrichiellaceae</taxon>
        <taxon>Exophiala</taxon>
    </lineage>
</organism>
<keyword evidence="4" id="KW-0406">Ion transport</keyword>
<keyword evidence="1 4" id="KW-0812">Transmembrane</keyword>
<feature type="transmembrane region" description="Helical" evidence="4">
    <location>
        <begin position="132"/>
        <end position="157"/>
    </location>
</feature>
<dbReference type="EMBL" id="KN847497">
    <property type="protein sequence ID" value="KIW13788.1"/>
    <property type="molecule type" value="Genomic_DNA"/>
</dbReference>
<evidence type="ECO:0000313" key="6">
    <source>
        <dbReference type="Proteomes" id="UP000053328"/>
    </source>
</evidence>
<name>A0A0D2B497_9EURO</name>
<sequence length="177" mass="19105">MSGTPTMTSSIPMGTDSAAGSAGSNTMMMKMATMMIFSNDNMPVSIFSSAFTPQTEAQYVGAWLFAFILAVIWRGLVFAQLKLDQHFIRKYAGCNIIVKQGDVGLSPTRALQSWRLSTNLPRAALGFVTQGIAYLLMIIVMILNVGLFFAVIVGFFVGELMFGRIGSHSGYDSSGCT</sequence>
<protein>
    <recommendedName>
        <fullName evidence="4">Copper transport protein</fullName>
    </recommendedName>
</protein>
<dbReference type="STRING" id="91928.A0A0D2B497"/>
<reference evidence="5 6" key="1">
    <citation type="submission" date="2015-01" db="EMBL/GenBank/DDBJ databases">
        <title>The Genome Sequence of Exophiala spinifera CBS89968.</title>
        <authorList>
            <consortium name="The Broad Institute Genomics Platform"/>
            <person name="Cuomo C."/>
            <person name="de Hoog S."/>
            <person name="Gorbushina A."/>
            <person name="Stielow B."/>
            <person name="Teixiera M."/>
            <person name="Abouelleil A."/>
            <person name="Chapman S.B."/>
            <person name="Priest M."/>
            <person name="Young S.K."/>
            <person name="Wortman J."/>
            <person name="Nusbaum C."/>
            <person name="Birren B."/>
        </authorList>
    </citation>
    <scope>NUCLEOTIDE SEQUENCE [LARGE SCALE GENOMIC DNA]</scope>
    <source>
        <strain evidence="5 6">CBS 89968</strain>
    </source>
</reference>
<dbReference type="HOGENOM" id="CLU_090404_1_1_1"/>
<dbReference type="GO" id="GO:0005886">
    <property type="term" value="C:plasma membrane"/>
    <property type="evidence" value="ECO:0007669"/>
    <property type="project" value="TreeGrafter"/>
</dbReference>
<dbReference type="Proteomes" id="UP000053328">
    <property type="component" value="Unassembled WGS sequence"/>
</dbReference>
<comment type="subcellular location">
    <subcellularLocation>
        <location evidence="4">Membrane</location>
        <topology evidence="4">Multi-pass membrane protein</topology>
    </subcellularLocation>
</comment>
<dbReference type="GO" id="GO:0005375">
    <property type="term" value="F:copper ion transmembrane transporter activity"/>
    <property type="evidence" value="ECO:0007669"/>
    <property type="project" value="UniProtKB-UniRule"/>
</dbReference>
<gene>
    <name evidence="5" type="ORF">PV08_08979</name>
</gene>
<evidence type="ECO:0000256" key="4">
    <source>
        <dbReference type="RuleBase" id="RU367022"/>
    </source>
</evidence>
<keyword evidence="4" id="KW-0186">Copper</keyword>
<dbReference type="InterPro" id="IPR007274">
    <property type="entry name" value="Cop_transporter"/>
</dbReference>
<keyword evidence="2 4" id="KW-1133">Transmembrane helix</keyword>
<dbReference type="Pfam" id="PF04145">
    <property type="entry name" value="Ctr"/>
    <property type="match status" value="1"/>
</dbReference>
<dbReference type="VEuPathDB" id="FungiDB:PV08_08979"/>
<feature type="transmembrane region" description="Helical" evidence="4">
    <location>
        <begin position="60"/>
        <end position="81"/>
    </location>
</feature>
<dbReference type="PANTHER" id="PTHR12483">
    <property type="entry name" value="SOLUTE CARRIER FAMILY 31 COPPER TRANSPORTERS"/>
    <property type="match status" value="1"/>
</dbReference>
<accession>A0A0D2B497</accession>
<evidence type="ECO:0000256" key="1">
    <source>
        <dbReference type="ARBA" id="ARBA00022692"/>
    </source>
</evidence>
<dbReference type="RefSeq" id="XP_016234004.1">
    <property type="nucleotide sequence ID" value="XM_016383301.1"/>
</dbReference>
<dbReference type="OrthoDB" id="73901at2759"/>
<evidence type="ECO:0000256" key="2">
    <source>
        <dbReference type="ARBA" id="ARBA00022989"/>
    </source>
</evidence>
<proteinExistence type="inferred from homology"/>
<dbReference type="AlphaFoldDB" id="A0A0D2B497"/>
<evidence type="ECO:0000256" key="3">
    <source>
        <dbReference type="ARBA" id="ARBA00023136"/>
    </source>
</evidence>